<dbReference type="EMBL" id="QJKJ01002507">
    <property type="protein sequence ID" value="RDY02576.1"/>
    <property type="molecule type" value="Genomic_DNA"/>
</dbReference>
<evidence type="ECO:0000313" key="4">
    <source>
        <dbReference type="Proteomes" id="UP000257109"/>
    </source>
</evidence>
<dbReference type="InterPro" id="IPR036397">
    <property type="entry name" value="RNaseH_sf"/>
</dbReference>
<protein>
    <submittedName>
        <fullName evidence="3">Gag-pol</fullName>
    </submittedName>
</protein>
<dbReference type="InterPro" id="IPR001584">
    <property type="entry name" value="Integrase_cat-core"/>
</dbReference>
<proteinExistence type="predicted"/>
<dbReference type="GO" id="GO:0015074">
    <property type="term" value="P:DNA integration"/>
    <property type="evidence" value="ECO:0007669"/>
    <property type="project" value="InterPro"/>
</dbReference>
<dbReference type="OrthoDB" id="10055717at2759"/>
<sequence length="298" mass="34014">MPQQPILFCEVFDVWGIDFMGSFPVSNGYSYILLAVDYVSRWVEAIATRTNDAKVVVDFLKSNIFYRFGKPKALINDQGSHFCNRAMASLLQKYGVVHRIATQHITPKLTTKLREIKQTLQKMTNPSRKDWSRLLEDALWAHRTAYRMPLGMSPYRIVFGKACHLHVELEHKAYWHHPKLTWRSSHWWNQLHQMAQPRPTRHSPSIFALRTMPNSSVEGGEFDEPAEAISSVPKRGVPCLKGTKTLCPKNIVTEKGRRNPKVKEQNSSQAEARKTISSPTFGESRSLGIVLGVSQNQD</sequence>
<feature type="compositionally biased region" description="Basic and acidic residues" evidence="1">
    <location>
        <begin position="253"/>
        <end position="264"/>
    </location>
</feature>
<evidence type="ECO:0000256" key="1">
    <source>
        <dbReference type="SAM" id="MobiDB-lite"/>
    </source>
</evidence>
<organism evidence="3 4">
    <name type="scientific">Mucuna pruriens</name>
    <name type="common">Velvet bean</name>
    <name type="synonym">Dolichos pruriens</name>
    <dbReference type="NCBI Taxonomy" id="157652"/>
    <lineage>
        <taxon>Eukaryota</taxon>
        <taxon>Viridiplantae</taxon>
        <taxon>Streptophyta</taxon>
        <taxon>Embryophyta</taxon>
        <taxon>Tracheophyta</taxon>
        <taxon>Spermatophyta</taxon>
        <taxon>Magnoliopsida</taxon>
        <taxon>eudicotyledons</taxon>
        <taxon>Gunneridae</taxon>
        <taxon>Pentapetalae</taxon>
        <taxon>rosids</taxon>
        <taxon>fabids</taxon>
        <taxon>Fabales</taxon>
        <taxon>Fabaceae</taxon>
        <taxon>Papilionoideae</taxon>
        <taxon>50 kb inversion clade</taxon>
        <taxon>NPAAA clade</taxon>
        <taxon>indigoferoid/millettioid clade</taxon>
        <taxon>Phaseoleae</taxon>
        <taxon>Mucuna</taxon>
    </lineage>
</organism>
<reference evidence="3" key="1">
    <citation type="submission" date="2018-05" db="EMBL/GenBank/DDBJ databases">
        <title>Draft genome of Mucuna pruriens seed.</title>
        <authorList>
            <person name="Nnadi N.E."/>
            <person name="Vos R."/>
            <person name="Hasami M.H."/>
            <person name="Devisetty U.K."/>
            <person name="Aguiy J.C."/>
        </authorList>
    </citation>
    <scope>NUCLEOTIDE SEQUENCE [LARGE SCALE GENOMIC DNA]</scope>
    <source>
        <strain evidence="3">JCA_2017</strain>
    </source>
</reference>
<dbReference type="AlphaFoldDB" id="A0A371HIF3"/>
<evidence type="ECO:0000259" key="2">
    <source>
        <dbReference type="PROSITE" id="PS50994"/>
    </source>
</evidence>
<evidence type="ECO:0000313" key="3">
    <source>
        <dbReference type="EMBL" id="RDY02576.1"/>
    </source>
</evidence>
<keyword evidence="4" id="KW-1185">Reference proteome</keyword>
<feature type="domain" description="Integrase catalytic" evidence="2">
    <location>
        <begin position="1"/>
        <end position="123"/>
    </location>
</feature>
<dbReference type="InterPro" id="IPR052160">
    <property type="entry name" value="Gypsy_RT_Integrase-like"/>
</dbReference>
<gene>
    <name evidence="3" type="primary">gag-pol</name>
    <name evidence="3" type="ORF">CR513_13951</name>
</gene>
<dbReference type="PROSITE" id="PS50994">
    <property type="entry name" value="INTEGRASE"/>
    <property type="match status" value="1"/>
</dbReference>
<dbReference type="Pfam" id="PF00665">
    <property type="entry name" value="rve"/>
    <property type="match status" value="1"/>
</dbReference>
<comment type="caution">
    <text evidence="3">The sequence shown here is derived from an EMBL/GenBank/DDBJ whole genome shotgun (WGS) entry which is preliminary data.</text>
</comment>
<name>A0A371HIF3_MUCPR</name>
<dbReference type="Proteomes" id="UP000257109">
    <property type="component" value="Unassembled WGS sequence"/>
</dbReference>
<feature type="region of interest" description="Disordered" evidence="1">
    <location>
        <begin position="253"/>
        <end position="298"/>
    </location>
</feature>
<dbReference type="SUPFAM" id="SSF53098">
    <property type="entry name" value="Ribonuclease H-like"/>
    <property type="match status" value="1"/>
</dbReference>
<dbReference type="InterPro" id="IPR012337">
    <property type="entry name" value="RNaseH-like_sf"/>
</dbReference>
<dbReference type="Gene3D" id="3.30.420.10">
    <property type="entry name" value="Ribonuclease H-like superfamily/Ribonuclease H"/>
    <property type="match status" value="1"/>
</dbReference>
<accession>A0A371HIF3</accession>
<dbReference type="PANTHER" id="PTHR47266">
    <property type="entry name" value="ENDONUCLEASE-RELATED"/>
    <property type="match status" value="1"/>
</dbReference>
<feature type="non-terminal residue" evidence="3">
    <location>
        <position position="1"/>
    </location>
</feature>
<dbReference type="GO" id="GO:0003676">
    <property type="term" value="F:nucleic acid binding"/>
    <property type="evidence" value="ECO:0007669"/>
    <property type="project" value="InterPro"/>
</dbReference>
<feature type="compositionally biased region" description="Polar residues" evidence="1">
    <location>
        <begin position="265"/>
        <end position="283"/>
    </location>
</feature>